<accession>A0ABQ3VSA3</accession>
<reference evidence="1 2" key="1">
    <citation type="journal article" date="2021" name="Int. J. Syst. Evol. Microbiol.">
        <title>Reticulibacter mediterranei gen. nov., sp. nov., within the new family Reticulibacteraceae fam. nov., and Ktedonospora formicarum gen. nov., sp. nov., Ktedonobacter robiniae sp. nov., Dictyobacter formicarum sp. nov. and Dictyobacter arantiisoli sp. nov., belonging to the class Ktedonobacteria.</title>
        <authorList>
            <person name="Yabe S."/>
            <person name="Zheng Y."/>
            <person name="Wang C.M."/>
            <person name="Sakai Y."/>
            <person name="Abe K."/>
            <person name="Yokota A."/>
            <person name="Donadio S."/>
            <person name="Cavaletti L."/>
            <person name="Monciardini P."/>
        </authorList>
    </citation>
    <scope>NUCLEOTIDE SEQUENCE [LARGE SCALE GENOMIC DNA]</scope>
    <source>
        <strain evidence="1 2">SOSP1-9</strain>
    </source>
</reference>
<protein>
    <submittedName>
        <fullName evidence="1">Uncharacterized protein</fullName>
    </submittedName>
</protein>
<dbReference type="Proteomes" id="UP000635565">
    <property type="component" value="Unassembled WGS sequence"/>
</dbReference>
<proteinExistence type="predicted"/>
<evidence type="ECO:0000313" key="1">
    <source>
        <dbReference type="EMBL" id="GHO88211.1"/>
    </source>
</evidence>
<name>A0ABQ3VSA3_9CHLR</name>
<organism evidence="1 2">
    <name type="scientific">Dictyobacter formicarum</name>
    <dbReference type="NCBI Taxonomy" id="2778368"/>
    <lineage>
        <taxon>Bacteria</taxon>
        <taxon>Bacillati</taxon>
        <taxon>Chloroflexota</taxon>
        <taxon>Ktedonobacteria</taxon>
        <taxon>Ktedonobacterales</taxon>
        <taxon>Dictyobacteraceae</taxon>
        <taxon>Dictyobacter</taxon>
    </lineage>
</organism>
<gene>
    <name evidence="1" type="ORF">KSZ_62170</name>
</gene>
<dbReference type="EMBL" id="BNJJ01000022">
    <property type="protein sequence ID" value="GHO88211.1"/>
    <property type="molecule type" value="Genomic_DNA"/>
</dbReference>
<comment type="caution">
    <text evidence="1">The sequence shown here is derived from an EMBL/GenBank/DDBJ whole genome shotgun (WGS) entry which is preliminary data.</text>
</comment>
<sequence>MAQWAETWPSFLAFQTAFEGTISVFPDPSQLPGNPMLLDHFHQARATSRTVRFQTRWQIIGPAEVMAGVLVTLLKVEKINSHQRAPPE</sequence>
<keyword evidence="2" id="KW-1185">Reference proteome</keyword>
<evidence type="ECO:0000313" key="2">
    <source>
        <dbReference type="Proteomes" id="UP000635565"/>
    </source>
</evidence>